<protein>
    <submittedName>
        <fullName evidence="2">Uncharacterized protein</fullName>
    </submittedName>
</protein>
<evidence type="ECO:0000313" key="3">
    <source>
        <dbReference type="Proteomes" id="UP000799777"/>
    </source>
</evidence>
<dbReference type="Gene3D" id="1.20.58.340">
    <property type="entry name" value="Magnesium transport protein CorA, transmembrane region"/>
    <property type="match status" value="1"/>
</dbReference>
<sequence>MCCVSFIDTLATNLGWLPGNFSIHPDTVSILRFFGLSGLLLCNLWTEHGYWAKMGNQRFMQSNDDGLLESLDICYQYRNGWNSAVSFIHSIVAAKGSVYFCINYPSGTRNRLKTCMETDPDALHRPFFLDTLAADECLKRWQGDIAERRAQLREYELAYDSEHMVFNTATRHLHEMSLQWLSLGQDCMDLHVQLGFLQETHTMFANKLSLNKNGWMVQLRESVHDTFNVLRSQCDICLRWTHVYRARTDNRINLVFHLANQEETNISRKIAVSTARVARETQRDSASMITIAAVTLVFLPGTFICALTSTTFFDFADAGIKVSAKIWILFALTVPLTIAIVGAWNIWKDRRLQMLERERELEESKDTRSENS</sequence>
<proteinExistence type="predicted"/>
<keyword evidence="1" id="KW-0812">Transmembrane</keyword>
<dbReference type="EMBL" id="ML978336">
    <property type="protein sequence ID" value="KAF2023595.1"/>
    <property type="molecule type" value="Genomic_DNA"/>
</dbReference>
<keyword evidence="3" id="KW-1185">Reference proteome</keyword>
<evidence type="ECO:0000313" key="2">
    <source>
        <dbReference type="EMBL" id="KAF2023595.1"/>
    </source>
</evidence>
<comment type="caution">
    <text evidence="2">The sequence shown here is derived from an EMBL/GenBank/DDBJ whole genome shotgun (WGS) entry which is preliminary data.</text>
</comment>
<feature type="transmembrane region" description="Helical" evidence="1">
    <location>
        <begin position="325"/>
        <end position="347"/>
    </location>
</feature>
<keyword evidence="1" id="KW-0472">Membrane</keyword>
<organism evidence="2 3">
    <name type="scientific">Setomelanomma holmii</name>
    <dbReference type="NCBI Taxonomy" id="210430"/>
    <lineage>
        <taxon>Eukaryota</taxon>
        <taxon>Fungi</taxon>
        <taxon>Dikarya</taxon>
        <taxon>Ascomycota</taxon>
        <taxon>Pezizomycotina</taxon>
        <taxon>Dothideomycetes</taxon>
        <taxon>Pleosporomycetidae</taxon>
        <taxon>Pleosporales</taxon>
        <taxon>Pleosporineae</taxon>
        <taxon>Phaeosphaeriaceae</taxon>
        <taxon>Setomelanomma</taxon>
    </lineage>
</organism>
<dbReference type="AlphaFoldDB" id="A0A9P4LFV9"/>
<gene>
    <name evidence="2" type="ORF">EK21DRAFT_80526</name>
</gene>
<dbReference type="OrthoDB" id="5392974at2759"/>
<feature type="transmembrane region" description="Helical" evidence="1">
    <location>
        <begin position="30"/>
        <end position="51"/>
    </location>
</feature>
<accession>A0A9P4LFV9</accession>
<feature type="transmembrane region" description="Helical" evidence="1">
    <location>
        <begin position="289"/>
        <end position="313"/>
    </location>
</feature>
<dbReference type="Proteomes" id="UP000799777">
    <property type="component" value="Unassembled WGS sequence"/>
</dbReference>
<evidence type="ECO:0000256" key="1">
    <source>
        <dbReference type="SAM" id="Phobius"/>
    </source>
</evidence>
<name>A0A9P4LFV9_9PLEO</name>
<keyword evidence="1" id="KW-1133">Transmembrane helix</keyword>
<reference evidence="2" key="1">
    <citation type="journal article" date="2020" name="Stud. Mycol.">
        <title>101 Dothideomycetes genomes: a test case for predicting lifestyles and emergence of pathogens.</title>
        <authorList>
            <person name="Haridas S."/>
            <person name="Albert R."/>
            <person name="Binder M."/>
            <person name="Bloem J."/>
            <person name="Labutti K."/>
            <person name="Salamov A."/>
            <person name="Andreopoulos B."/>
            <person name="Baker S."/>
            <person name="Barry K."/>
            <person name="Bills G."/>
            <person name="Bluhm B."/>
            <person name="Cannon C."/>
            <person name="Castanera R."/>
            <person name="Culley D."/>
            <person name="Daum C."/>
            <person name="Ezra D."/>
            <person name="Gonzalez J."/>
            <person name="Henrissat B."/>
            <person name="Kuo A."/>
            <person name="Liang C."/>
            <person name="Lipzen A."/>
            <person name="Lutzoni F."/>
            <person name="Magnuson J."/>
            <person name="Mondo S."/>
            <person name="Nolan M."/>
            <person name="Ohm R."/>
            <person name="Pangilinan J."/>
            <person name="Park H.-J."/>
            <person name="Ramirez L."/>
            <person name="Alfaro M."/>
            <person name="Sun H."/>
            <person name="Tritt A."/>
            <person name="Yoshinaga Y."/>
            <person name="Zwiers L.-H."/>
            <person name="Turgeon B."/>
            <person name="Goodwin S."/>
            <person name="Spatafora J."/>
            <person name="Crous P."/>
            <person name="Grigoriev I."/>
        </authorList>
    </citation>
    <scope>NUCLEOTIDE SEQUENCE</scope>
    <source>
        <strain evidence="2">CBS 110217</strain>
    </source>
</reference>